<accession>A0ACC1DFZ3</accession>
<gene>
    <name evidence="1" type="ORF">K1T71_001716</name>
</gene>
<protein>
    <submittedName>
        <fullName evidence="1">Uncharacterized protein</fullName>
    </submittedName>
</protein>
<comment type="caution">
    <text evidence="1">The sequence shown here is derived from an EMBL/GenBank/DDBJ whole genome shotgun (WGS) entry which is preliminary data.</text>
</comment>
<organism evidence="1 2">
    <name type="scientific">Dendrolimus kikuchii</name>
    <dbReference type="NCBI Taxonomy" id="765133"/>
    <lineage>
        <taxon>Eukaryota</taxon>
        <taxon>Metazoa</taxon>
        <taxon>Ecdysozoa</taxon>
        <taxon>Arthropoda</taxon>
        <taxon>Hexapoda</taxon>
        <taxon>Insecta</taxon>
        <taxon>Pterygota</taxon>
        <taxon>Neoptera</taxon>
        <taxon>Endopterygota</taxon>
        <taxon>Lepidoptera</taxon>
        <taxon>Glossata</taxon>
        <taxon>Ditrysia</taxon>
        <taxon>Bombycoidea</taxon>
        <taxon>Lasiocampidae</taxon>
        <taxon>Dendrolimus</taxon>
    </lineage>
</organism>
<dbReference type="EMBL" id="CM034389">
    <property type="protein sequence ID" value="KAJ0182347.1"/>
    <property type="molecule type" value="Genomic_DNA"/>
</dbReference>
<proteinExistence type="predicted"/>
<evidence type="ECO:0000313" key="2">
    <source>
        <dbReference type="Proteomes" id="UP000824533"/>
    </source>
</evidence>
<dbReference type="Proteomes" id="UP000824533">
    <property type="component" value="Linkage Group LG03"/>
</dbReference>
<reference evidence="1 2" key="1">
    <citation type="journal article" date="2021" name="Front. Genet.">
        <title>Chromosome-Level Genome Assembly Reveals Significant Gene Expansion in the Toll and IMD Signaling Pathways of Dendrolimus kikuchii.</title>
        <authorList>
            <person name="Zhou J."/>
            <person name="Wu P."/>
            <person name="Xiong Z."/>
            <person name="Liu N."/>
            <person name="Zhao N."/>
            <person name="Ji M."/>
            <person name="Qiu Y."/>
            <person name="Yang B."/>
        </authorList>
    </citation>
    <scope>NUCLEOTIDE SEQUENCE [LARGE SCALE GENOMIC DNA]</scope>
    <source>
        <strain evidence="1">Ann1</strain>
    </source>
</reference>
<keyword evidence="2" id="KW-1185">Reference proteome</keyword>
<sequence>METLPATQDDSSGANPSSIKSGDSSPGQNSGRSSPPPNCAICLGTCKNKSFTDSCLHQFCFKCLLTWSKVKAVCPLCKQNFRSIIHNVRSNDQYEEYMVEQRQTEEGVERLLDIDTLTIPTRRFRYRTTFTLPRRETIAIQQLLLHYPLVAEAFPRSPPRRRRSPASFRRTVYRHNLWARPLPDFTGRFRDCSPEFYRYNETQMHRLVPWLDRELHYLLNENLGHISYVLNRILELLRQYHMNSFEFRDEMRRYLGDRTEHFLHEMYCFASTPYDMTGYDRNVQYTTDTRISTMVNEIISSSDSEASVDSDIMMVSSSEPSEVHAGPSRTRPASATASAPAPAPAPAPAYPHHYIPTPLLPMSTQPPPLPPTQNVIPIETISQSDSDDDSSEVMVVGYIKPPQDRTPEVVDLLGSDSDVVVQESPQPERSSEAEQSRLLVKLSMKMHRARENGNSDSDDSYRPPAPAKRRRTTRSADAATTTSDTCRTTPSPTLSTLAPQSPAPANLWDNSGASSSSSRDWSSSSSLSSNTTSSSSDSSSAEDDSSWSDANTKKSKVSKRKTKKKSSKDSNANRSRKKSKKRVSHTRHKSKKDRCSKRKSYSGKGIKSSKKSNDSNDGNMEAQPYTSDEPQPGPSGTASNQKHKSRGKSTKKGMETVGISTLIQNIQNDLEQLRQSGTSGHQKQKSRDKSSKKCKETVDVSTIVHNTQKNLEEQQPVDFCTTIKQKNTKELDWKTLNYLPTPMQVKNHTNEDQQPGPSGTSSNHKQKSVREKTTKKNKETVNVSTLVYEMQNNKEQEPINKGLISKEKPNGDPVLWRPICIKSNTNEDEQPGPSGISANHKHRSNREKCSKKHDAVQPTASAQMAKDEDQQPGPSGTSSNHKAKSSREKSLKKYKESSPNLMQSNEDEPVSSYKHKSSRDRNRRLPSRENKRLKSVVNIMYSNSNKNASEIDTQGSPGGHSNTSSNHTYSDGRARKVRYESPPPPSSPATRPPSSDSEDDLPLNLTIQNLISHTSLSNKEQMYK</sequence>
<name>A0ACC1DFZ3_9NEOP</name>
<evidence type="ECO:0000313" key="1">
    <source>
        <dbReference type="EMBL" id="KAJ0182347.1"/>
    </source>
</evidence>